<dbReference type="Proteomes" id="UP000193920">
    <property type="component" value="Unassembled WGS sequence"/>
</dbReference>
<gene>
    <name evidence="7" type="ORF">LY90DRAFT_504261</name>
</gene>
<dbReference type="CDD" id="cd24028">
    <property type="entry name" value="ASKHA_NBD_HSP70_HSPA1-like"/>
    <property type="match status" value="1"/>
</dbReference>
<evidence type="ECO:0000256" key="4">
    <source>
        <dbReference type="ARBA" id="ARBA00023186"/>
    </source>
</evidence>
<keyword evidence="4" id="KW-0143">Chaperone</keyword>
<dbReference type="InterPro" id="IPR029048">
    <property type="entry name" value="HSP70_C_sf"/>
</dbReference>
<dbReference type="InterPro" id="IPR043129">
    <property type="entry name" value="ATPase_NBD"/>
</dbReference>
<dbReference type="AlphaFoldDB" id="A0A1Y2ED50"/>
<dbReference type="EMBL" id="MCOG01000045">
    <property type="protein sequence ID" value="ORY69186.1"/>
    <property type="molecule type" value="Genomic_DNA"/>
</dbReference>
<dbReference type="PRINTS" id="PR00301">
    <property type="entry name" value="HEATSHOCK70"/>
</dbReference>
<dbReference type="PROSITE" id="PS01036">
    <property type="entry name" value="HSP70_3"/>
    <property type="match status" value="1"/>
</dbReference>
<evidence type="ECO:0000256" key="5">
    <source>
        <dbReference type="RuleBase" id="RU003322"/>
    </source>
</evidence>
<dbReference type="Gene3D" id="1.20.1270.10">
    <property type="match status" value="1"/>
</dbReference>
<dbReference type="InterPro" id="IPR013126">
    <property type="entry name" value="Hsp_70_fam"/>
</dbReference>
<dbReference type="FunFam" id="3.90.640.10:FF:000010">
    <property type="entry name" value="heat shock 70 kDa protein 14"/>
    <property type="match status" value="1"/>
</dbReference>
<dbReference type="Gene3D" id="3.90.640.10">
    <property type="entry name" value="Actin, Chain A, domain 4"/>
    <property type="match status" value="1"/>
</dbReference>
<organism evidence="7 8">
    <name type="scientific">Neocallimastix californiae</name>
    <dbReference type="NCBI Taxonomy" id="1754190"/>
    <lineage>
        <taxon>Eukaryota</taxon>
        <taxon>Fungi</taxon>
        <taxon>Fungi incertae sedis</taxon>
        <taxon>Chytridiomycota</taxon>
        <taxon>Chytridiomycota incertae sedis</taxon>
        <taxon>Neocallimastigomycetes</taxon>
        <taxon>Neocallimastigales</taxon>
        <taxon>Neocallimastigaceae</taxon>
        <taxon>Neocallimastix</taxon>
    </lineage>
</organism>
<dbReference type="SUPFAM" id="SSF100934">
    <property type="entry name" value="Heat shock protein 70kD (HSP70), C-terminal subdomain"/>
    <property type="match status" value="1"/>
</dbReference>
<dbReference type="PANTHER" id="PTHR19375">
    <property type="entry name" value="HEAT SHOCK PROTEIN 70KDA"/>
    <property type="match status" value="1"/>
</dbReference>
<evidence type="ECO:0000256" key="6">
    <source>
        <dbReference type="SAM" id="Coils"/>
    </source>
</evidence>
<comment type="similarity">
    <text evidence="1 5">Belongs to the heat shock protein 70 family.</text>
</comment>
<sequence>MTVPDKIILAIDLGTTYCCSAIYRNGEITIIPILLDDDDHNDDDDDSNDSQNDKYSKNDTTMPSYVTIFNDNVLVGWDSKEQSLIHIDNTVYDIKRIIGKSYADKQLFHDKKFWSFKIINNCGKPYIQTEYMKELKENSPEQISAKLLEKIKNNAEKYLGQEINDVVITVPVYFNNDQRQATKDAAAIAGLNVIRLLNEPNAAVIAYGIDKKYDIRGTVLVVDIGGGTCDISILNVNNKISNVISTAGDNHLGGIDFDNRLTSYLIREFKNKYRSEIKNSIYEDKKVIRRLRLKCEQIKELLSEKEEVNFSINYLYEGKDLEIKIKRSKFEELISDILRRIMELLERALNEANLGKDQIDDIVMVGGSTKIPIIQAMIKDFFNGKELNNSLNPDETVASGAAIFASTLSNENQSNDIVIYETLPLTLGIETKGYKMTPIIERKTHFPVIKSRIFTTDVDNQESVKIKIYEGEHEISYKNHLLGEFILDNIPPAKHHQPQIEVTFEYDLNSILNVSATEKSTGYSNKITVVNNTNKLSKAEIEQQIQEANKSREEEKKEKERVSFMNNLIRYVEDLHNKINDQTISLRIKTSDKEELEAKIKSTKEWIDDNSKASKHEIIEQRDTLERMALPILNKL</sequence>
<dbReference type="InterPro" id="IPR018181">
    <property type="entry name" value="Heat_shock_70_CS"/>
</dbReference>
<protein>
    <submittedName>
        <fullName evidence="7">Heat shock protein 70</fullName>
    </submittedName>
</protein>
<dbReference type="GO" id="GO:0140662">
    <property type="term" value="F:ATP-dependent protein folding chaperone"/>
    <property type="evidence" value="ECO:0007669"/>
    <property type="project" value="InterPro"/>
</dbReference>
<dbReference type="SUPFAM" id="SSF53067">
    <property type="entry name" value="Actin-like ATPase domain"/>
    <property type="match status" value="2"/>
</dbReference>
<dbReference type="InterPro" id="IPR029047">
    <property type="entry name" value="HSP70_peptide-bd_sf"/>
</dbReference>
<evidence type="ECO:0000313" key="7">
    <source>
        <dbReference type="EMBL" id="ORY69186.1"/>
    </source>
</evidence>
<dbReference type="Gene3D" id="2.60.34.10">
    <property type="entry name" value="Substrate Binding Domain Of DNAk, Chain A, domain 1"/>
    <property type="match status" value="1"/>
</dbReference>
<comment type="caution">
    <text evidence="7">The sequence shown here is derived from an EMBL/GenBank/DDBJ whole genome shotgun (WGS) entry which is preliminary data.</text>
</comment>
<keyword evidence="7" id="KW-0346">Stress response</keyword>
<keyword evidence="8" id="KW-1185">Reference proteome</keyword>
<dbReference type="SUPFAM" id="SSF100920">
    <property type="entry name" value="Heat shock protein 70kD (HSP70), peptide-binding domain"/>
    <property type="match status" value="1"/>
</dbReference>
<dbReference type="PROSITE" id="PS00329">
    <property type="entry name" value="HSP70_2"/>
    <property type="match status" value="1"/>
</dbReference>
<dbReference type="Pfam" id="PF00012">
    <property type="entry name" value="HSP70"/>
    <property type="match status" value="1"/>
</dbReference>
<dbReference type="FunFam" id="3.30.30.30:FF:000001">
    <property type="entry name" value="heat shock 70 kDa protein-like"/>
    <property type="match status" value="1"/>
</dbReference>
<keyword evidence="6" id="KW-0175">Coiled coil</keyword>
<keyword evidence="2 5" id="KW-0547">Nucleotide-binding</keyword>
<evidence type="ECO:0000256" key="2">
    <source>
        <dbReference type="ARBA" id="ARBA00022741"/>
    </source>
</evidence>
<evidence type="ECO:0000256" key="1">
    <source>
        <dbReference type="ARBA" id="ARBA00007381"/>
    </source>
</evidence>
<name>A0A1Y2ED50_9FUNG</name>
<dbReference type="Gene3D" id="3.30.420.40">
    <property type="match status" value="2"/>
</dbReference>
<dbReference type="Gene3D" id="3.30.30.30">
    <property type="match status" value="1"/>
</dbReference>
<feature type="coiled-coil region" evidence="6">
    <location>
        <begin position="534"/>
        <end position="561"/>
    </location>
</feature>
<dbReference type="OrthoDB" id="2401965at2759"/>
<evidence type="ECO:0000256" key="3">
    <source>
        <dbReference type="ARBA" id="ARBA00022840"/>
    </source>
</evidence>
<dbReference type="FunFam" id="2.60.34.10:FF:000012">
    <property type="entry name" value="Heat shock 70 kDa protein"/>
    <property type="match status" value="1"/>
</dbReference>
<evidence type="ECO:0000313" key="8">
    <source>
        <dbReference type="Proteomes" id="UP000193920"/>
    </source>
</evidence>
<keyword evidence="3 5" id="KW-0067">ATP-binding</keyword>
<dbReference type="PROSITE" id="PS00297">
    <property type="entry name" value="HSP70_1"/>
    <property type="match status" value="1"/>
</dbReference>
<accession>A0A1Y2ED50</accession>
<dbReference type="GO" id="GO:0005524">
    <property type="term" value="F:ATP binding"/>
    <property type="evidence" value="ECO:0007669"/>
    <property type="project" value="UniProtKB-KW"/>
</dbReference>
<reference evidence="7 8" key="1">
    <citation type="submission" date="2016-08" db="EMBL/GenBank/DDBJ databases">
        <title>A Parts List for Fungal Cellulosomes Revealed by Comparative Genomics.</title>
        <authorList>
            <consortium name="DOE Joint Genome Institute"/>
            <person name="Haitjema C.H."/>
            <person name="Gilmore S.P."/>
            <person name="Henske J.K."/>
            <person name="Solomon K.V."/>
            <person name="De Groot R."/>
            <person name="Kuo A."/>
            <person name="Mondo S.J."/>
            <person name="Salamov A.A."/>
            <person name="Labutti K."/>
            <person name="Zhao Z."/>
            <person name="Chiniquy J."/>
            <person name="Barry K."/>
            <person name="Brewer H.M."/>
            <person name="Purvine S.O."/>
            <person name="Wright A.T."/>
            <person name="Boxma B."/>
            <person name="Van Alen T."/>
            <person name="Hackstein J.H."/>
            <person name="Baker S.E."/>
            <person name="Grigoriev I.V."/>
            <person name="O'Malley M.A."/>
        </authorList>
    </citation>
    <scope>NUCLEOTIDE SEQUENCE [LARGE SCALE GENOMIC DNA]</scope>
    <source>
        <strain evidence="7 8">G1</strain>
    </source>
</reference>
<dbReference type="STRING" id="1754190.A0A1Y2ED50"/>
<proteinExistence type="inferred from homology"/>